<keyword evidence="3" id="KW-0547">Nucleotide-binding</keyword>
<dbReference type="Gene3D" id="2.40.50.100">
    <property type="match status" value="1"/>
</dbReference>
<keyword evidence="4 8" id="KW-0067">ATP-binding</keyword>
<accession>A0A3E2BKN5</accession>
<dbReference type="SUPFAM" id="SSF52540">
    <property type="entry name" value="P-loop containing nucleoside triphosphate hydrolases"/>
    <property type="match status" value="1"/>
</dbReference>
<dbReference type="GO" id="GO:0005524">
    <property type="term" value="F:ATP binding"/>
    <property type="evidence" value="ECO:0007669"/>
    <property type="project" value="UniProtKB-KW"/>
</dbReference>
<evidence type="ECO:0000259" key="7">
    <source>
        <dbReference type="PROSITE" id="PS51866"/>
    </source>
</evidence>
<evidence type="ECO:0000256" key="3">
    <source>
        <dbReference type="ARBA" id="ARBA00022741"/>
    </source>
</evidence>
<dbReference type="InterPro" id="IPR027417">
    <property type="entry name" value="P-loop_NTPase"/>
</dbReference>
<evidence type="ECO:0000259" key="6">
    <source>
        <dbReference type="PROSITE" id="PS50893"/>
    </source>
</evidence>
<dbReference type="InterPro" id="IPR008995">
    <property type="entry name" value="Mo/tungstate-bd_C_term_dom"/>
</dbReference>
<comment type="caution">
    <text evidence="8">The sequence shown here is derived from an EMBL/GenBank/DDBJ whole genome shotgun (WGS) entry which is preliminary data.</text>
</comment>
<dbReference type="PANTHER" id="PTHR42781">
    <property type="entry name" value="SPERMIDINE/PUTRESCINE IMPORT ATP-BINDING PROTEIN POTA"/>
    <property type="match status" value="1"/>
</dbReference>
<proteinExistence type="predicted"/>
<dbReference type="SMART" id="SM00382">
    <property type="entry name" value="AAA"/>
    <property type="match status" value="1"/>
</dbReference>
<dbReference type="EMBL" id="QUAH01000010">
    <property type="protein sequence ID" value="RFT15298.1"/>
    <property type="molecule type" value="Genomic_DNA"/>
</dbReference>
<sequence length="369" mass="41323">MARPELEVRDLVVQVAGRKILEVSYFDLRKGECLTLFGPNGSGKSSFLRTISLLQKPESGEIYYQGQAVGPGDRKRLQQKIVYLLQKPVFFRGTVRDNLLLGLRFRRLDRETQQARLEKIAGLFNLHSLLNSSPDELSGGERQRVHLARAFILEPEFLYLDEPFNGLDVRFREELMSDFHRIRKVTGVTAVLVTHIRQEAVYLADRMAVMLGGRIVRVGTPEEISSAPDSPEVSRLMGQEALVEGVVEKADNGLLEIRGHGQTIYAFGGQKAGDRVVLTFRPEEVILAPARPASSVRNWFEAEVSEIRPYDRMLLVLMDCGFRLKAFVSRSSVEELGLRPGSKVWAGIKATALTTGPGLQETGFPENEK</sequence>
<keyword evidence="2 5" id="KW-0500">Molybdenum</keyword>
<dbReference type="SUPFAM" id="SSF50331">
    <property type="entry name" value="MOP-like"/>
    <property type="match status" value="1"/>
</dbReference>
<keyword evidence="1" id="KW-0813">Transport</keyword>
<evidence type="ECO:0000313" key="8">
    <source>
        <dbReference type="EMBL" id="RFT15298.1"/>
    </source>
</evidence>
<feature type="domain" description="ABC transporter" evidence="6">
    <location>
        <begin position="6"/>
        <end position="237"/>
    </location>
</feature>
<dbReference type="GO" id="GO:0016887">
    <property type="term" value="F:ATP hydrolysis activity"/>
    <property type="evidence" value="ECO:0007669"/>
    <property type="project" value="InterPro"/>
</dbReference>
<organism evidence="8 9">
    <name type="scientific">Candidatus Saccharicenans subterraneus</name>
    <dbReference type="NCBI Taxonomy" id="2508984"/>
    <lineage>
        <taxon>Bacteria</taxon>
        <taxon>Candidatus Aminicenantota</taxon>
        <taxon>Candidatus Aminicenantia</taxon>
        <taxon>Candidatus Aminicenantales</taxon>
        <taxon>Candidatus Saccharicenantaceae</taxon>
        <taxon>Candidatus Saccharicenans</taxon>
    </lineage>
</organism>
<gene>
    <name evidence="8" type="ORF">OP8BY_0407</name>
</gene>
<protein>
    <submittedName>
        <fullName evidence="8">Sulfate and thiosulfate import ATP-binding protein CysA</fullName>
    </submittedName>
</protein>
<dbReference type="InterPro" id="IPR003593">
    <property type="entry name" value="AAA+_ATPase"/>
</dbReference>
<dbReference type="PROSITE" id="PS51866">
    <property type="entry name" value="MOP"/>
    <property type="match status" value="1"/>
</dbReference>
<name>A0A3E2BKN5_9BACT</name>
<dbReference type="Pfam" id="PF00005">
    <property type="entry name" value="ABC_tran"/>
    <property type="match status" value="1"/>
</dbReference>
<dbReference type="Pfam" id="PF03459">
    <property type="entry name" value="TOBE"/>
    <property type="match status" value="1"/>
</dbReference>
<dbReference type="InterPro" id="IPR003439">
    <property type="entry name" value="ABC_transporter-like_ATP-bd"/>
</dbReference>
<evidence type="ECO:0000256" key="1">
    <source>
        <dbReference type="ARBA" id="ARBA00022448"/>
    </source>
</evidence>
<dbReference type="Proteomes" id="UP000257323">
    <property type="component" value="Unassembled WGS sequence"/>
</dbReference>
<feature type="domain" description="Mop" evidence="7">
    <location>
        <begin position="293"/>
        <end position="357"/>
    </location>
</feature>
<dbReference type="AlphaFoldDB" id="A0A3E2BKN5"/>
<dbReference type="InterPro" id="IPR050093">
    <property type="entry name" value="ABC_SmlMolc_Importer"/>
</dbReference>
<dbReference type="InterPro" id="IPR004606">
    <property type="entry name" value="Mop_domain"/>
</dbReference>
<dbReference type="Gene3D" id="3.40.50.300">
    <property type="entry name" value="P-loop containing nucleotide triphosphate hydrolases"/>
    <property type="match status" value="1"/>
</dbReference>
<evidence type="ECO:0000313" key="9">
    <source>
        <dbReference type="Proteomes" id="UP000257323"/>
    </source>
</evidence>
<dbReference type="InterPro" id="IPR005116">
    <property type="entry name" value="Transp-assoc_OB_typ1"/>
</dbReference>
<evidence type="ECO:0000256" key="5">
    <source>
        <dbReference type="PROSITE-ProRule" id="PRU01213"/>
    </source>
</evidence>
<dbReference type="PANTHER" id="PTHR42781:SF4">
    <property type="entry name" value="SPERMIDINE_PUTRESCINE IMPORT ATP-BINDING PROTEIN POTA"/>
    <property type="match status" value="1"/>
</dbReference>
<evidence type="ECO:0000256" key="2">
    <source>
        <dbReference type="ARBA" id="ARBA00022505"/>
    </source>
</evidence>
<reference evidence="8 9" key="1">
    <citation type="submission" date="2018-08" db="EMBL/GenBank/DDBJ databases">
        <title>Genome analysis of the thermophilic bacterium of the candidate phylum Aminicenantes from deep subsurface aquifer revealed its physiology and ecological role.</title>
        <authorList>
            <person name="Kadnikov V.V."/>
            <person name="Mardanov A.V."/>
            <person name="Beletsky A.V."/>
            <person name="Karnachuk O.V."/>
            <person name="Ravin N.V."/>
        </authorList>
    </citation>
    <scope>NUCLEOTIDE SEQUENCE [LARGE SCALE GENOMIC DNA]</scope>
    <source>
        <strain evidence="8">BY38</strain>
    </source>
</reference>
<dbReference type="PROSITE" id="PS50893">
    <property type="entry name" value="ABC_TRANSPORTER_2"/>
    <property type="match status" value="1"/>
</dbReference>
<evidence type="ECO:0000256" key="4">
    <source>
        <dbReference type="ARBA" id="ARBA00022840"/>
    </source>
</evidence>
<dbReference type="GO" id="GO:0015689">
    <property type="term" value="P:molybdate ion transport"/>
    <property type="evidence" value="ECO:0007669"/>
    <property type="project" value="InterPro"/>
</dbReference>